<keyword evidence="5 7" id="KW-1133">Transmembrane helix</keyword>
<dbReference type="GO" id="GO:0055085">
    <property type="term" value="P:transmembrane transport"/>
    <property type="evidence" value="ECO:0007669"/>
    <property type="project" value="InterPro"/>
</dbReference>
<accession>Q98RI2</accession>
<dbReference type="eggNOG" id="COG1175">
    <property type="taxonomic scope" value="Bacteria"/>
</dbReference>
<dbReference type="CDD" id="cd06261">
    <property type="entry name" value="TM_PBP2"/>
    <property type="match status" value="1"/>
</dbReference>
<comment type="subcellular location">
    <subcellularLocation>
        <location evidence="1 7">Cell membrane</location>
        <topology evidence="1 7">Multi-pass membrane protein</topology>
    </subcellularLocation>
</comment>
<organism evidence="10">
    <name type="scientific">Mycoplasmopsis pulmonis (strain UAB CTIP)</name>
    <name type="common">Mycoplasma pulmonis</name>
    <dbReference type="NCBI Taxonomy" id="272635"/>
    <lineage>
        <taxon>Bacteria</taxon>
        <taxon>Bacillati</taxon>
        <taxon>Mycoplasmatota</taxon>
        <taxon>Mycoplasmoidales</taxon>
        <taxon>Metamycoplasmataceae</taxon>
        <taxon>Mycoplasmopsis</taxon>
    </lineage>
</organism>
<dbReference type="PROSITE" id="PS50928">
    <property type="entry name" value="ABC_TM1"/>
    <property type="match status" value="1"/>
</dbReference>
<dbReference type="Gene3D" id="1.10.3720.10">
    <property type="entry name" value="MetI-like"/>
    <property type="match status" value="1"/>
</dbReference>
<dbReference type="PANTHER" id="PTHR30193">
    <property type="entry name" value="ABC TRANSPORTER PERMEASE PROTEIN"/>
    <property type="match status" value="1"/>
</dbReference>
<evidence type="ECO:0000256" key="7">
    <source>
        <dbReference type="RuleBase" id="RU363032"/>
    </source>
</evidence>
<name>Q98RI2_MYCPU</name>
<keyword evidence="3" id="KW-1003">Cell membrane</keyword>
<keyword evidence="2 7" id="KW-0813">Transport</keyword>
<evidence type="ECO:0000259" key="8">
    <source>
        <dbReference type="PROSITE" id="PS50928"/>
    </source>
</evidence>
<feature type="transmembrane region" description="Helical" evidence="7">
    <location>
        <begin position="51"/>
        <end position="71"/>
    </location>
</feature>
<dbReference type="Pfam" id="PF00528">
    <property type="entry name" value="BPD_transp_1"/>
    <property type="match status" value="1"/>
</dbReference>
<feature type="transmembrane region" description="Helical" evidence="7">
    <location>
        <begin position="197"/>
        <end position="222"/>
    </location>
</feature>
<reference evidence="9 10" key="1">
    <citation type="journal article" date="2001" name="Nucleic Acids Res.">
        <title>The complete genome sequence of the murine respiratory pathogen Mycoplasma pulmonis.</title>
        <authorList>
            <person name="Chambaud I."/>
            <person name="Heilig R."/>
            <person name="Ferris S."/>
            <person name="Barbe V."/>
            <person name="Samson D."/>
            <person name="Galisson F."/>
            <person name="Moszer I."/>
            <person name="Dybvig K."/>
            <person name="Wroblewski H."/>
            <person name="Viari A."/>
            <person name="Rocha E.P.C."/>
            <person name="Blanchard A."/>
        </authorList>
    </citation>
    <scope>NUCLEOTIDE SEQUENCE [LARGE SCALE GENOMIC DNA]</scope>
    <source>
        <strain evidence="9 10">UAB CTIP</strain>
    </source>
</reference>
<evidence type="ECO:0000313" key="9">
    <source>
        <dbReference type="EMBL" id="CAC13200.1"/>
    </source>
</evidence>
<dbReference type="PANTHER" id="PTHR30193:SF37">
    <property type="entry name" value="INNER MEMBRANE ABC TRANSPORTER PERMEASE PROTEIN YCJO"/>
    <property type="match status" value="1"/>
</dbReference>
<keyword evidence="10" id="KW-1185">Reference proteome</keyword>
<dbReference type="HOGENOM" id="CLU_016047_0_2_14"/>
<gene>
    <name evidence="9" type="ordered locus">MYPU_0270</name>
</gene>
<evidence type="ECO:0000256" key="3">
    <source>
        <dbReference type="ARBA" id="ARBA00022475"/>
    </source>
</evidence>
<comment type="similarity">
    <text evidence="7">Belongs to the binding-protein-dependent transport system permease family.</text>
</comment>
<dbReference type="EMBL" id="AL445563">
    <property type="protein sequence ID" value="CAC13200.1"/>
    <property type="molecule type" value="Genomic_DNA"/>
</dbReference>
<sequence>MIQQKQSSSFWCSNQGKIKLMFFKYFTNLKTKTKKNELAFLQRRTPFYKPFLALLPSLTLLILFTVIPFFIALKFAFTSPVDIRIQNSDSFNFRAFENVWSDPVFLLGVRNSMLSSVITLPITFVIALIISSAIVHVYRKWARGFWQTVFFLPYVTNSIAISIAFFYLFYSNGGIVNKILGSQIQWLDNIEVGNYNAIAVIIIHRVWSGLAFNILILTVAMLGVDPTLYKVAAVDGASKWKQFFRITLPSISRTSNFLITVGIINGIKVFPLGLFQNRTDDAIRYQGTTIMIYIFDAVKAGRFGQAGAASLSLFGLGIALSVVMKQGLALLIKAFGKWGEHRVYNKVKNSTVFK</sequence>
<dbReference type="InterPro" id="IPR035906">
    <property type="entry name" value="MetI-like_sf"/>
</dbReference>
<proteinExistence type="inferred from homology"/>
<feature type="transmembrane region" description="Helical" evidence="7">
    <location>
        <begin position="311"/>
        <end position="332"/>
    </location>
</feature>
<dbReference type="PIR" id="C90515">
    <property type="entry name" value="C90515"/>
</dbReference>
<dbReference type="GO" id="GO:0005886">
    <property type="term" value="C:plasma membrane"/>
    <property type="evidence" value="ECO:0007669"/>
    <property type="project" value="UniProtKB-SubCell"/>
</dbReference>
<keyword evidence="4 7" id="KW-0812">Transmembrane</keyword>
<feature type="domain" description="ABC transmembrane type-1" evidence="8">
    <location>
        <begin position="109"/>
        <end position="324"/>
    </location>
</feature>
<evidence type="ECO:0000313" key="10">
    <source>
        <dbReference type="Proteomes" id="UP000000528"/>
    </source>
</evidence>
<feature type="transmembrane region" description="Helical" evidence="7">
    <location>
        <begin position="113"/>
        <end position="138"/>
    </location>
</feature>
<dbReference type="SUPFAM" id="SSF161098">
    <property type="entry name" value="MetI-like"/>
    <property type="match status" value="1"/>
</dbReference>
<dbReference type="InterPro" id="IPR000515">
    <property type="entry name" value="MetI-like"/>
</dbReference>
<evidence type="ECO:0000256" key="4">
    <source>
        <dbReference type="ARBA" id="ARBA00022692"/>
    </source>
</evidence>
<keyword evidence="6 7" id="KW-0472">Membrane</keyword>
<evidence type="ECO:0000256" key="1">
    <source>
        <dbReference type="ARBA" id="ARBA00004651"/>
    </source>
</evidence>
<evidence type="ECO:0000256" key="5">
    <source>
        <dbReference type="ARBA" id="ARBA00022989"/>
    </source>
</evidence>
<dbReference type="Proteomes" id="UP000000528">
    <property type="component" value="Chromosome"/>
</dbReference>
<dbReference type="BioCyc" id="MPUL272635:G1GT6-28-MONOMER"/>
<feature type="transmembrane region" description="Helical" evidence="7">
    <location>
        <begin position="150"/>
        <end position="170"/>
    </location>
</feature>
<dbReference type="KEGG" id="mpu:MYPU_0270"/>
<evidence type="ECO:0000256" key="2">
    <source>
        <dbReference type="ARBA" id="ARBA00022448"/>
    </source>
</evidence>
<protein>
    <submittedName>
        <fullName evidence="9">ABC TRANSPORTER PERMEASE PROTEIN</fullName>
    </submittedName>
</protein>
<dbReference type="InterPro" id="IPR051393">
    <property type="entry name" value="ABC_transporter_permease"/>
</dbReference>
<dbReference type="STRING" id="272635.gene:17576606"/>
<dbReference type="AlphaFoldDB" id="Q98RI2"/>
<evidence type="ECO:0000256" key="6">
    <source>
        <dbReference type="ARBA" id="ARBA00023136"/>
    </source>
</evidence>